<reference evidence="2" key="2">
    <citation type="submission" date="2019-10" db="EMBL/GenBank/DDBJ databases">
        <title>Conservation and host-specific expression of non-tandemly repeated heterogenous ribosome RNA gene in arbuscular mycorrhizal fungi.</title>
        <authorList>
            <person name="Maeda T."/>
            <person name="Kobayashi Y."/>
            <person name="Nakagawa T."/>
            <person name="Ezawa T."/>
            <person name="Yamaguchi K."/>
            <person name="Bino T."/>
            <person name="Nishimoto Y."/>
            <person name="Shigenobu S."/>
            <person name="Kawaguchi M."/>
        </authorList>
    </citation>
    <scope>NUCLEOTIDE SEQUENCE</scope>
    <source>
        <strain evidence="2">HR1</strain>
    </source>
</reference>
<dbReference type="Proteomes" id="UP000615446">
    <property type="component" value="Unassembled WGS sequence"/>
</dbReference>
<dbReference type="InterPro" id="IPR052945">
    <property type="entry name" value="Mitotic_Regulator"/>
</dbReference>
<dbReference type="EMBL" id="BLAL01000197">
    <property type="protein sequence ID" value="GES91033.1"/>
    <property type="molecule type" value="Genomic_DNA"/>
</dbReference>
<dbReference type="InterPro" id="IPR006597">
    <property type="entry name" value="Sel1-like"/>
</dbReference>
<dbReference type="PANTHER" id="PTHR43628:SF1">
    <property type="entry name" value="CHITIN SYNTHASE REGULATORY FACTOR 2-RELATED"/>
    <property type="match status" value="1"/>
</dbReference>
<dbReference type="InterPro" id="IPR011990">
    <property type="entry name" value="TPR-like_helical_dom_sf"/>
</dbReference>
<dbReference type="EMBL" id="BEXD01001739">
    <property type="protein sequence ID" value="GBB95561.1"/>
    <property type="molecule type" value="Genomic_DNA"/>
</dbReference>
<organism evidence="1 3">
    <name type="scientific">Rhizophagus clarus</name>
    <dbReference type="NCBI Taxonomy" id="94130"/>
    <lineage>
        <taxon>Eukaryota</taxon>
        <taxon>Fungi</taxon>
        <taxon>Fungi incertae sedis</taxon>
        <taxon>Mucoromycota</taxon>
        <taxon>Glomeromycotina</taxon>
        <taxon>Glomeromycetes</taxon>
        <taxon>Glomerales</taxon>
        <taxon>Glomeraceae</taxon>
        <taxon>Rhizophagus</taxon>
    </lineage>
</organism>
<gene>
    <name evidence="2" type="ORF">RCL2_001786600</name>
    <name evidence="1" type="ORF">RclHR1_25630002</name>
</gene>
<dbReference type="Gene3D" id="1.25.40.10">
    <property type="entry name" value="Tetratricopeptide repeat domain"/>
    <property type="match status" value="1"/>
</dbReference>
<accession>A0A2Z6RF46</accession>
<evidence type="ECO:0000313" key="1">
    <source>
        <dbReference type="EMBL" id="GBB95561.1"/>
    </source>
</evidence>
<evidence type="ECO:0000313" key="3">
    <source>
        <dbReference type="Proteomes" id="UP000247702"/>
    </source>
</evidence>
<dbReference type="GO" id="GO:0016301">
    <property type="term" value="F:kinase activity"/>
    <property type="evidence" value="ECO:0007669"/>
    <property type="project" value="UniProtKB-KW"/>
</dbReference>
<keyword evidence="2" id="KW-0418">Kinase</keyword>
<evidence type="ECO:0000313" key="2">
    <source>
        <dbReference type="EMBL" id="GES91033.1"/>
    </source>
</evidence>
<reference evidence="1 3" key="1">
    <citation type="submission" date="2017-11" db="EMBL/GenBank/DDBJ databases">
        <title>The genome of Rhizophagus clarus HR1 reveals common genetic basis of auxotrophy among arbuscular mycorrhizal fungi.</title>
        <authorList>
            <person name="Kobayashi Y."/>
        </authorList>
    </citation>
    <scope>NUCLEOTIDE SEQUENCE [LARGE SCALE GENOMIC DNA]</scope>
    <source>
        <strain evidence="1 3">HR1</strain>
    </source>
</reference>
<keyword evidence="2" id="KW-0808">Transferase</keyword>
<protein>
    <submittedName>
        <fullName evidence="2">Kinase-like domain-containing protein</fullName>
    </submittedName>
</protein>
<dbReference type="SMART" id="SM00671">
    <property type="entry name" value="SEL1"/>
    <property type="match status" value="4"/>
</dbReference>
<dbReference type="AlphaFoldDB" id="A0A2Z6RF46"/>
<dbReference type="Proteomes" id="UP000247702">
    <property type="component" value="Unassembled WGS sequence"/>
</dbReference>
<keyword evidence="3" id="KW-1185">Reference proteome</keyword>
<dbReference type="SUPFAM" id="SSF81901">
    <property type="entry name" value="HCP-like"/>
    <property type="match status" value="1"/>
</dbReference>
<dbReference type="PANTHER" id="PTHR43628">
    <property type="entry name" value="ACTIVATOR OF C KINASE PROTEIN 1-RELATED"/>
    <property type="match status" value="1"/>
</dbReference>
<proteinExistence type="predicted"/>
<sequence>MSKNQFKKDNIDLSNTHYLLHFIKNFDKINTSETEPTTQNINKNIFEEDLSILIDESVNLIFNELNMGIEENARKKHFFNYINKNKISSQEIYNWLLNNQSDSNAIYLLGYFNYYGIETNVINMQKAFELYQKAANLGNDLAQHSIANMYIDGEGVDKNHVLAFELSSKLAEKEYLSGINLLGCCYEDGIGTDINKPKAFELFKKVADLGCSFGMYNLARCYENGIGTDIDKMKASELYKKATELEDAYG</sequence>
<dbReference type="Pfam" id="PF08238">
    <property type="entry name" value="Sel1"/>
    <property type="match status" value="4"/>
</dbReference>
<comment type="caution">
    <text evidence="1">The sequence shown here is derived from an EMBL/GenBank/DDBJ whole genome shotgun (WGS) entry which is preliminary data.</text>
</comment>
<name>A0A2Z6RF46_9GLOM</name>
<dbReference type="OrthoDB" id="2384430at2759"/>